<dbReference type="EMBL" id="AP025516">
    <property type="protein sequence ID" value="BDD88225.1"/>
    <property type="molecule type" value="Genomic_DNA"/>
</dbReference>
<evidence type="ECO:0008006" key="3">
    <source>
        <dbReference type="Google" id="ProtNLM"/>
    </source>
</evidence>
<organism evidence="1 2">
    <name type="scientific">Desulfofustis limnaeus</name>
    <dbReference type="NCBI Taxonomy" id="2740163"/>
    <lineage>
        <taxon>Bacteria</taxon>
        <taxon>Pseudomonadati</taxon>
        <taxon>Thermodesulfobacteriota</taxon>
        <taxon>Desulfobulbia</taxon>
        <taxon>Desulfobulbales</taxon>
        <taxon>Desulfocapsaceae</taxon>
        <taxon>Desulfofustis</taxon>
    </lineage>
</organism>
<keyword evidence="2" id="KW-1185">Reference proteome</keyword>
<name>A0ABN6M7J8_9BACT</name>
<reference evidence="1 2" key="1">
    <citation type="submission" date="2022-01" db="EMBL/GenBank/DDBJ databases">
        <title>Desulfofustis limnae sp. nov., a novel mesophilic sulfate-reducing bacterium isolated from marsh soil.</title>
        <authorList>
            <person name="Watanabe M."/>
            <person name="Takahashi A."/>
            <person name="Kojima H."/>
            <person name="Fukui M."/>
        </authorList>
    </citation>
    <scope>NUCLEOTIDE SEQUENCE [LARGE SCALE GENOMIC DNA]</scope>
    <source>
        <strain evidence="1 2">PPLL</strain>
    </source>
</reference>
<sequence length="56" mass="6952">MKEKPYTSDITKHMKNKDMYRNLKKLTRVHEKPYTFTITILHEKREKLLNYMQSHN</sequence>
<proteinExistence type="predicted"/>
<gene>
    <name evidence="1" type="ORF">DPPLL_25900</name>
</gene>
<evidence type="ECO:0000313" key="1">
    <source>
        <dbReference type="EMBL" id="BDD88225.1"/>
    </source>
</evidence>
<protein>
    <recommendedName>
        <fullName evidence="3">Transposase</fullName>
    </recommendedName>
</protein>
<evidence type="ECO:0000313" key="2">
    <source>
        <dbReference type="Proteomes" id="UP000830055"/>
    </source>
</evidence>
<accession>A0ABN6M7J8</accession>
<dbReference type="Proteomes" id="UP000830055">
    <property type="component" value="Chromosome"/>
</dbReference>